<evidence type="ECO:0000313" key="3">
    <source>
        <dbReference type="Proteomes" id="UP000887568"/>
    </source>
</evidence>
<feature type="compositionally biased region" description="Polar residues" evidence="1">
    <location>
        <begin position="1"/>
        <end position="10"/>
    </location>
</feature>
<dbReference type="GeneID" id="119735485"/>
<feature type="region of interest" description="Disordered" evidence="1">
    <location>
        <begin position="94"/>
        <end position="123"/>
    </location>
</feature>
<dbReference type="RefSeq" id="XP_038066008.1">
    <property type="nucleotide sequence ID" value="XM_038210080.1"/>
</dbReference>
<dbReference type="EnsemblMetazoa" id="XM_038210080.1">
    <property type="protein sequence ID" value="XP_038066008.1"/>
    <property type="gene ID" value="LOC119736071"/>
</dbReference>
<dbReference type="GeneID" id="119736071"/>
<proteinExistence type="predicted"/>
<feature type="region of interest" description="Disordered" evidence="1">
    <location>
        <begin position="1"/>
        <end position="25"/>
    </location>
</feature>
<dbReference type="RefSeq" id="XP_038065117.1">
    <property type="nucleotide sequence ID" value="XM_038209189.1"/>
</dbReference>
<dbReference type="RefSeq" id="XP_038065118.1">
    <property type="nucleotide sequence ID" value="XM_038209190.1"/>
</dbReference>
<dbReference type="Proteomes" id="UP000887568">
    <property type="component" value="Unplaced"/>
</dbReference>
<protein>
    <submittedName>
        <fullName evidence="2">Uncharacterized protein</fullName>
    </submittedName>
</protein>
<evidence type="ECO:0000256" key="1">
    <source>
        <dbReference type="SAM" id="MobiDB-lite"/>
    </source>
</evidence>
<keyword evidence="3" id="KW-1185">Reference proteome</keyword>
<evidence type="ECO:0000313" key="2">
    <source>
        <dbReference type="EnsemblMetazoa" id="XP_038065117.1"/>
    </source>
</evidence>
<sequence>MASSMSSRKQVPSPRPQRRQKVKMLQNHQFSVSCTFRLERVKCSFSRSTAGHVSLSIPTSGRPSQKDRKVQAEIARHFIAKTCATSAGAIVATDQHDQPVSMRLQSHDPRECRSSSVMLQSVH</sequence>
<accession>A0A914AMZ5</accession>
<dbReference type="AlphaFoldDB" id="A0A914AMZ5"/>
<feature type="compositionally biased region" description="Polar residues" evidence="1">
    <location>
        <begin position="114"/>
        <end position="123"/>
    </location>
</feature>
<reference evidence="2" key="1">
    <citation type="submission" date="2022-11" db="UniProtKB">
        <authorList>
            <consortium name="EnsemblMetazoa"/>
        </authorList>
    </citation>
    <scope>IDENTIFICATION</scope>
</reference>
<name>A0A914AMZ5_PATMI</name>
<organism evidence="2 3">
    <name type="scientific">Patiria miniata</name>
    <name type="common">Bat star</name>
    <name type="synonym">Asterina miniata</name>
    <dbReference type="NCBI Taxonomy" id="46514"/>
    <lineage>
        <taxon>Eukaryota</taxon>
        <taxon>Metazoa</taxon>
        <taxon>Echinodermata</taxon>
        <taxon>Eleutherozoa</taxon>
        <taxon>Asterozoa</taxon>
        <taxon>Asteroidea</taxon>
        <taxon>Valvatacea</taxon>
        <taxon>Valvatida</taxon>
        <taxon>Asterinidae</taxon>
        <taxon>Patiria</taxon>
    </lineage>
</organism>
<dbReference type="EnsemblMetazoa" id="XM_038209189.1">
    <property type="protein sequence ID" value="XP_038065117.1"/>
    <property type="gene ID" value="LOC119735484"/>
</dbReference>
<dbReference type="GeneID" id="119735484"/>
<dbReference type="EnsemblMetazoa" id="XM_038209190.1">
    <property type="protein sequence ID" value="XP_038065118.1"/>
    <property type="gene ID" value="LOC119735485"/>
</dbReference>